<dbReference type="STRING" id="252474.B1A74_03160"/>
<accession>A0A1V3A186</accession>
<dbReference type="AlphaFoldDB" id="A0A1V3A186"/>
<gene>
    <name evidence="2" type="ORF">B1A74_03160</name>
</gene>
<evidence type="ECO:0000313" key="3">
    <source>
        <dbReference type="Proteomes" id="UP000189177"/>
    </source>
</evidence>
<organism evidence="2 3">
    <name type="scientific">Thioalkalivibrio halophilus</name>
    <dbReference type="NCBI Taxonomy" id="252474"/>
    <lineage>
        <taxon>Bacteria</taxon>
        <taxon>Pseudomonadati</taxon>
        <taxon>Pseudomonadota</taxon>
        <taxon>Gammaproteobacteria</taxon>
        <taxon>Chromatiales</taxon>
        <taxon>Ectothiorhodospiraceae</taxon>
        <taxon>Thioalkalivibrio</taxon>
    </lineage>
</organism>
<dbReference type="EMBL" id="MUZR01000008">
    <property type="protein sequence ID" value="OOC10843.1"/>
    <property type="molecule type" value="Genomic_DNA"/>
</dbReference>
<feature type="compositionally biased region" description="Basic and acidic residues" evidence="1">
    <location>
        <begin position="86"/>
        <end position="97"/>
    </location>
</feature>
<dbReference type="Proteomes" id="UP000189177">
    <property type="component" value="Unassembled WGS sequence"/>
</dbReference>
<feature type="compositionally biased region" description="Basic and acidic residues" evidence="1">
    <location>
        <begin position="52"/>
        <end position="64"/>
    </location>
</feature>
<proteinExistence type="predicted"/>
<feature type="compositionally biased region" description="Polar residues" evidence="1">
    <location>
        <begin position="1"/>
        <end position="10"/>
    </location>
</feature>
<sequence>MSNEKPTPDNQDSEEETPPEEQSFIDTVLDHLDRIGAGLQKAADASQNLAEKAAENNEPRETHRGFGNKSPRSSSLPWWIYGPDADNEHSPPSHEDD</sequence>
<comment type="caution">
    <text evidence="2">The sequence shown here is derived from an EMBL/GenBank/DDBJ whole genome shotgun (WGS) entry which is preliminary data.</text>
</comment>
<protein>
    <submittedName>
        <fullName evidence="2">Uncharacterized protein</fullName>
    </submittedName>
</protein>
<keyword evidence="3" id="KW-1185">Reference proteome</keyword>
<name>A0A1V3A186_9GAMM</name>
<evidence type="ECO:0000313" key="2">
    <source>
        <dbReference type="EMBL" id="OOC10843.1"/>
    </source>
</evidence>
<reference evidence="2 3" key="1">
    <citation type="submission" date="2017-02" db="EMBL/GenBank/DDBJ databases">
        <title>Genomic diversity within the haloalkaliphilic genus Thioalkalivibrio.</title>
        <authorList>
            <person name="Ahn A.-C."/>
            <person name="Meier-Kolthoff J."/>
            <person name="Overmars L."/>
            <person name="Richter M."/>
            <person name="Woyke T."/>
            <person name="Sorokin D.Y."/>
            <person name="Muyzer G."/>
        </authorList>
    </citation>
    <scope>NUCLEOTIDE SEQUENCE [LARGE SCALE GENOMIC DNA]</scope>
    <source>
        <strain evidence="2 3">HL17</strain>
    </source>
</reference>
<feature type="region of interest" description="Disordered" evidence="1">
    <location>
        <begin position="1"/>
        <end position="97"/>
    </location>
</feature>
<dbReference type="RefSeq" id="WP_024329735.1">
    <property type="nucleotide sequence ID" value="NZ_MUZR01000008.1"/>
</dbReference>
<evidence type="ECO:0000256" key="1">
    <source>
        <dbReference type="SAM" id="MobiDB-lite"/>
    </source>
</evidence>